<dbReference type="eggNOG" id="COG3777">
    <property type="taxonomic scope" value="Bacteria"/>
</dbReference>
<dbReference type="GO" id="GO:0006635">
    <property type="term" value="P:fatty acid beta-oxidation"/>
    <property type="evidence" value="ECO:0007669"/>
    <property type="project" value="TreeGrafter"/>
</dbReference>
<evidence type="ECO:0000313" key="5">
    <source>
        <dbReference type="Proteomes" id="UP000027345"/>
    </source>
</evidence>
<dbReference type="RefSeq" id="WP_043779733.1">
    <property type="nucleotide sequence ID" value="NZ_JMQI01000026.1"/>
</dbReference>
<dbReference type="STRING" id="287986.DV20_12930"/>
<dbReference type="InterPro" id="IPR002539">
    <property type="entry name" value="MaoC-like_dom"/>
</dbReference>
<dbReference type="Proteomes" id="UP000027345">
    <property type="component" value="Unassembled WGS sequence"/>
</dbReference>
<name>A0A066UCH2_9PSEU</name>
<dbReference type="Pfam" id="PF01575">
    <property type="entry name" value="MaoC_dehydratas"/>
    <property type="match status" value="1"/>
</dbReference>
<dbReference type="Gene3D" id="3.10.129.10">
    <property type="entry name" value="Hotdog Thioesterase"/>
    <property type="match status" value="1"/>
</dbReference>
<evidence type="ECO:0000259" key="3">
    <source>
        <dbReference type="Pfam" id="PF22622"/>
    </source>
</evidence>
<feature type="domain" description="MaoC-like" evidence="2">
    <location>
        <begin position="167"/>
        <end position="266"/>
    </location>
</feature>
<accession>A0A066UCH2</accession>
<evidence type="ECO:0000256" key="1">
    <source>
        <dbReference type="ARBA" id="ARBA00005254"/>
    </source>
</evidence>
<dbReference type="EMBL" id="JMQI01000026">
    <property type="protein sequence ID" value="KDN21829.1"/>
    <property type="molecule type" value="Genomic_DNA"/>
</dbReference>
<dbReference type="SUPFAM" id="SSF54637">
    <property type="entry name" value="Thioesterase/thiol ester dehydrase-isomerase"/>
    <property type="match status" value="2"/>
</dbReference>
<evidence type="ECO:0000259" key="2">
    <source>
        <dbReference type="Pfam" id="PF01575"/>
    </source>
</evidence>
<reference evidence="4 5" key="1">
    <citation type="submission" date="2014-05" db="EMBL/GenBank/DDBJ databases">
        <title>Draft genome sequence of Amycolatopsis rifamycinica DSM 46095.</title>
        <authorList>
            <person name="Lal R."/>
            <person name="Saxena A."/>
            <person name="Kumari R."/>
            <person name="Mukherjee U."/>
            <person name="Singh P."/>
            <person name="Sangwan N."/>
            <person name="Mahato N.K."/>
        </authorList>
    </citation>
    <scope>NUCLEOTIDE SEQUENCE [LARGE SCALE GENOMIC DNA]</scope>
    <source>
        <strain evidence="4 5">DSM 46095</strain>
    </source>
</reference>
<proteinExistence type="inferred from homology"/>
<dbReference type="GO" id="GO:0004300">
    <property type="term" value="F:enoyl-CoA hydratase activity"/>
    <property type="evidence" value="ECO:0007669"/>
    <property type="project" value="TreeGrafter"/>
</dbReference>
<dbReference type="PANTHER" id="PTHR13078">
    <property type="entry name" value="PEROXISOMAL MULTIFUNCTIONAL ENZYME TYPE 2-RELATED"/>
    <property type="match status" value="1"/>
</dbReference>
<sequence>MFTTNRVGLWSDPAEFRVSADRTVAYAEATNDPIAAHLDGTLAPPVFAVVPGFSAMAGQTLALVPEEVAGKILHGQHDIHIRRPIVPGDVLTTRAQVVGVHSRRSGVVVTTVVETRDEAADLVNEQYFTAFFREAEHEGDVGRTAPVHRTPEGVQDLDAVATIVQKFDDDQTFRYAKASGDTMPIHLDEDFARRVGLPGIIVHGLCTMAFASHALIRSFAADDPSRLRRLAVRFSAPGRPGQEISTSVWSLGADRYAFTTVNGEGARLLTDGRAEFAA</sequence>
<dbReference type="GO" id="GO:0003857">
    <property type="term" value="F:(3S)-3-hydroxyacyl-CoA dehydrogenase (NAD+) activity"/>
    <property type="evidence" value="ECO:0007669"/>
    <property type="project" value="TreeGrafter"/>
</dbReference>
<comment type="caution">
    <text evidence="4">The sequence shown here is derived from an EMBL/GenBank/DDBJ whole genome shotgun (WGS) entry which is preliminary data.</text>
</comment>
<evidence type="ECO:0000313" key="4">
    <source>
        <dbReference type="EMBL" id="KDN21829.1"/>
    </source>
</evidence>
<dbReference type="GO" id="GO:0044594">
    <property type="term" value="F:17-beta-hydroxysteroid dehydrogenase (NAD+) activity"/>
    <property type="evidence" value="ECO:0007669"/>
    <property type="project" value="TreeGrafter"/>
</dbReference>
<comment type="similarity">
    <text evidence="1">Belongs to the enoyl-CoA hydratase/isomerase family.</text>
</comment>
<dbReference type="Pfam" id="PF22622">
    <property type="entry name" value="MFE-2_hydrat-2_N"/>
    <property type="match status" value="1"/>
</dbReference>
<dbReference type="AlphaFoldDB" id="A0A066UCH2"/>
<dbReference type="OrthoDB" id="5415111at2"/>
<protein>
    <submittedName>
        <fullName evidence="4">Dehydratase</fullName>
    </submittedName>
</protein>
<feature type="domain" description="Peroxisomal multifunctional enzyme type 2-like N-terminal" evidence="3">
    <location>
        <begin position="43"/>
        <end position="133"/>
    </location>
</feature>
<dbReference type="InterPro" id="IPR054357">
    <property type="entry name" value="MFE-2_N"/>
</dbReference>
<dbReference type="InterPro" id="IPR029069">
    <property type="entry name" value="HotDog_dom_sf"/>
</dbReference>
<organism evidence="4 5">
    <name type="scientific">Amycolatopsis rifamycinica</name>
    <dbReference type="NCBI Taxonomy" id="287986"/>
    <lineage>
        <taxon>Bacteria</taxon>
        <taxon>Bacillati</taxon>
        <taxon>Actinomycetota</taxon>
        <taxon>Actinomycetes</taxon>
        <taxon>Pseudonocardiales</taxon>
        <taxon>Pseudonocardiaceae</taxon>
        <taxon>Amycolatopsis</taxon>
    </lineage>
</organism>
<dbReference type="PANTHER" id="PTHR13078:SF56">
    <property type="entry name" value="PEROXISOMAL MULTIFUNCTIONAL ENZYME TYPE 2"/>
    <property type="match status" value="1"/>
</dbReference>
<gene>
    <name evidence="4" type="ORF">DV20_12930</name>
</gene>
<keyword evidence="5" id="KW-1185">Reference proteome</keyword>